<reference evidence="1" key="2">
    <citation type="journal article" date="2015" name="Fish Shellfish Immunol.">
        <title>Early steps in the European eel (Anguilla anguilla)-Vibrio vulnificus interaction in the gills: Role of the RtxA13 toxin.</title>
        <authorList>
            <person name="Callol A."/>
            <person name="Pajuelo D."/>
            <person name="Ebbesson L."/>
            <person name="Teles M."/>
            <person name="MacKenzie S."/>
            <person name="Amaro C."/>
        </authorList>
    </citation>
    <scope>NUCLEOTIDE SEQUENCE</scope>
</reference>
<dbReference type="EMBL" id="GBXM01044545">
    <property type="protein sequence ID" value="JAH64032.1"/>
    <property type="molecule type" value="Transcribed_RNA"/>
</dbReference>
<organism evidence="1">
    <name type="scientific">Anguilla anguilla</name>
    <name type="common">European freshwater eel</name>
    <name type="synonym">Muraena anguilla</name>
    <dbReference type="NCBI Taxonomy" id="7936"/>
    <lineage>
        <taxon>Eukaryota</taxon>
        <taxon>Metazoa</taxon>
        <taxon>Chordata</taxon>
        <taxon>Craniata</taxon>
        <taxon>Vertebrata</taxon>
        <taxon>Euteleostomi</taxon>
        <taxon>Actinopterygii</taxon>
        <taxon>Neopterygii</taxon>
        <taxon>Teleostei</taxon>
        <taxon>Anguilliformes</taxon>
        <taxon>Anguillidae</taxon>
        <taxon>Anguilla</taxon>
    </lineage>
</organism>
<reference evidence="1" key="1">
    <citation type="submission" date="2014-11" db="EMBL/GenBank/DDBJ databases">
        <authorList>
            <person name="Amaro Gonzalez C."/>
        </authorList>
    </citation>
    <scope>NUCLEOTIDE SEQUENCE</scope>
</reference>
<dbReference type="AlphaFoldDB" id="A0A0E9UE32"/>
<name>A0A0E9UE32_ANGAN</name>
<accession>A0A0E9UE32</accession>
<protein>
    <submittedName>
        <fullName evidence="1">Uncharacterized protein</fullName>
    </submittedName>
</protein>
<sequence>MTPLWYHNTRSHAYITISDIGMSQLRKPYAIGRV</sequence>
<proteinExistence type="predicted"/>
<evidence type="ECO:0000313" key="1">
    <source>
        <dbReference type="EMBL" id="JAH64032.1"/>
    </source>
</evidence>